<dbReference type="RefSeq" id="WP_267614939.1">
    <property type="nucleotide sequence ID" value="NZ_JAOVZQ010000001.1"/>
</dbReference>
<dbReference type="EMBL" id="JAOVZQ010000001">
    <property type="protein sequence ID" value="MCY0094816.1"/>
    <property type="molecule type" value="Genomic_DNA"/>
</dbReference>
<proteinExistence type="predicted"/>
<evidence type="ECO:0000313" key="1">
    <source>
        <dbReference type="EMBL" id="MCY0094816.1"/>
    </source>
</evidence>
<sequence>MGMHPLHEAAMRLADLGFTRPRSKTKDLVGLLMCHGARAWRSAQPRTFIHVKAGTPVGRSAVKIRLQ</sequence>
<evidence type="ECO:0000313" key="2">
    <source>
        <dbReference type="Proteomes" id="UP001081283"/>
    </source>
</evidence>
<dbReference type="Proteomes" id="UP001081283">
    <property type="component" value="Unassembled WGS sequence"/>
</dbReference>
<protein>
    <submittedName>
        <fullName evidence="1">Uncharacterized protein</fullName>
    </submittedName>
</protein>
<organism evidence="1 2">
    <name type="scientific">Hoeflea ulvae</name>
    <dbReference type="NCBI Taxonomy" id="2983764"/>
    <lineage>
        <taxon>Bacteria</taxon>
        <taxon>Pseudomonadati</taxon>
        <taxon>Pseudomonadota</taxon>
        <taxon>Alphaproteobacteria</taxon>
        <taxon>Hyphomicrobiales</taxon>
        <taxon>Rhizobiaceae</taxon>
        <taxon>Hoeflea</taxon>
    </lineage>
</organism>
<comment type="caution">
    <text evidence="1">The sequence shown here is derived from an EMBL/GenBank/DDBJ whole genome shotgun (WGS) entry which is preliminary data.</text>
</comment>
<name>A0ABT3YG02_9HYPH</name>
<reference evidence="1" key="1">
    <citation type="submission" date="2022-10" db="EMBL/GenBank/DDBJ databases">
        <title>Hoeflea sp. J2-29, isolated from marine algae.</title>
        <authorList>
            <person name="Kristyanto S."/>
            <person name="Kim J.M."/>
            <person name="Jeon C.O."/>
        </authorList>
    </citation>
    <scope>NUCLEOTIDE SEQUENCE</scope>
    <source>
        <strain evidence="1">J2-29</strain>
    </source>
</reference>
<gene>
    <name evidence="1" type="ORF">OEG82_12385</name>
</gene>
<keyword evidence="2" id="KW-1185">Reference proteome</keyword>
<accession>A0ABT3YG02</accession>